<organism evidence="2 3">
    <name type="scientific">Mangrovibacterium marinum</name>
    <dbReference type="NCBI Taxonomy" id="1639118"/>
    <lineage>
        <taxon>Bacteria</taxon>
        <taxon>Pseudomonadati</taxon>
        <taxon>Bacteroidota</taxon>
        <taxon>Bacteroidia</taxon>
        <taxon>Marinilabiliales</taxon>
        <taxon>Prolixibacteraceae</taxon>
        <taxon>Mangrovibacterium</taxon>
    </lineage>
</organism>
<evidence type="ECO:0000313" key="3">
    <source>
        <dbReference type="Proteomes" id="UP000243525"/>
    </source>
</evidence>
<accession>A0A2T5BX74</accession>
<dbReference type="Proteomes" id="UP000243525">
    <property type="component" value="Unassembled WGS sequence"/>
</dbReference>
<gene>
    <name evidence="2" type="ORF">C8N47_13127</name>
</gene>
<sequence>MILLLSVCFGNAQTEPSLEPENLTKVEKVYPNPMDEHIIVEITSEEYANATFILMDILGNTVQRWDARELTPGLQNVRLNLKNLHSGIYLLKVVINNKSFVHRLRKV</sequence>
<name>A0A2T5BX74_9BACT</name>
<feature type="domain" description="Secretion system C-terminal sorting" evidence="1">
    <location>
        <begin position="29"/>
        <end position="103"/>
    </location>
</feature>
<dbReference type="NCBIfam" id="TIGR04183">
    <property type="entry name" value="Por_Secre_tail"/>
    <property type="match status" value="1"/>
</dbReference>
<comment type="caution">
    <text evidence="2">The sequence shown here is derived from an EMBL/GenBank/DDBJ whole genome shotgun (WGS) entry which is preliminary data.</text>
</comment>
<evidence type="ECO:0000313" key="2">
    <source>
        <dbReference type="EMBL" id="PTN04492.1"/>
    </source>
</evidence>
<keyword evidence="3" id="KW-1185">Reference proteome</keyword>
<proteinExistence type="predicted"/>
<dbReference type="RefSeq" id="WP_170111438.1">
    <property type="nucleotide sequence ID" value="NZ_OY782574.1"/>
</dbReference>
<dbReference type="Pfam" id="PF18962">
    <property type="entry name" value="Por_Secre_tail"/>
    <property type="match status" value="1"/>
</dbReference>
<evidence type="ECO:0000259" key="1">
    <source>
        <dbReference type="Pfam" id="PF18962"/>
    </source>
</evidence>
<dbReference type="InterPro" id="IPR026444">
    <property type="entry name" value="Secre_tail"/>
</dbReference>
<protein>
    <submittedName>
        <fullName evidence="2">Putative secreted protein (Por secretion system target)</fullName>
    </submittedName>
</protein>
<dbReference type="AlphaFoldDB" id="A0A2T5BX74"/>
<reference evidence="2 3" key="1">
    <citation type="submission" date="2018-04" db="EMBL/GenBank/DDBJ databases">
        <title>Genomic Encyclopedia of Archaeal and Bacterial Type Strains, Phase II (KMG-II): from individual species to whole genera.</title>
        <authorList>
            <person name="Goeker M."/>
        </authorList>
    </citation>
    <scope>NUCLEOTIDE SEQUENCE [LARGE SCALE GENOMIC DNA]</scope>
    <source>
        <strain evidence="2 3">DSM 28823</strain>
    </source>
</reference>
<dbReference type="EMBL" id="QAAD01000031">
    <property type="protein sequence ID" value="PTN04492.1"/>
    <property type="molecule type" value="Genomic_DNA"/>
</dbReference>